<comment type="caution">
    <text evidence="3">The sequence shown here is derived from an EMBL/GenBank/DDBJ whole genome shotgun (WGS) entry which is preliminary data.</text>
</comment>
<dbReference type="RefSeq" id="WP_135348420.1">
    <property type="nucleotide sequence ID" value="NZ_SRJD01000008.1"/>
</dbReference>
<dbReference type="OrthoDB" id="9786032at2"/>
<dbReference type="Gene3D" id="3.90.79.10">
    <property type="entry name" value="Nucleoside Triphosphate Pyrophosphohydrolase"/>
    <property type="match status" value="1"/>
</dbReference>
<dbReference type="InterPro" id="IPR020084">
    <property type="entry name" value="NUDIX_hydrolase_CS"/>
</dbReference>
<keyword evidence="1" id="KW-0378">Hydrolase</keyword>
<evidence type="ECO:0000259" key="2">
    <source>
        <dbReference type="PROSITE" id="PS51462"/>
    </source>
</evidence>
<dbReference type="SUPFAM" id="SSF55811">
    <property type="entry name" value="Nudix"/>
    <property type="match status" value="1"/>
</dbReference>
<evidence type="ECO:0000256" key="1">
    <source>
        <dbReference type="ARBA" id="ARBA00022801"/>
    </source>
</evidence>
<evidence type="ECO:0000313" key="3">
    <source>
        <dbReference type="EMBL" id="TGA98332.1"/>
    </source>
</evidence>
<keyword evidence="4" id="KW-1185">Reference proteome</keyword>
<name>A0A4Z0GMP3_9BACL</name>
<accession>A0A4Z0GMP3</accession>
<dbReference type="AlphaFoldDB" id="A0A4Z0GMP3"/>
<dbReference type="InterPro" id="IPR015797">
    <property type="entry name" value="NUDIX_hydrolase-like_dom_sf"/>
</dbReference>
<organism evidence="3 4">
    <name type="scientific">Sporolactobacillus shoreae</name>
    <dbReference type="NCBI Taxonomy" id="1465501"/>
    <lineage>
        <taxon>Bacteria</taxon>
        <taxon>Bacillati</taxon>
        <taxon>Bacillota</taxon>
        <taxon>Bacilli</taxon>
        <taxon>Bacillales</taxon>
        <taxon>Sporolactobacillaceae</taxon>
        <taxon>Sporolactobacillus</taxon>
    </lineage>
</organism>
<protein>
    <submittedName>
        <fullName evidence="3">NUDIX domain-containing protein</fullName>
    </submittedName>
</protein>
<dbReference type="CDD" id="cd04693">
    <property type="entry name" value="NUDIX_Hydrolase"/>
    <property type="match status" value="1"/>
</dbReference>
<dbReference type="PROSITE" id="PS00893">
    <property type="entry name" value="NUDIX_BOX"/>
    <property type="match status" value="1"/>
</dbReference>
<dbReference type="Pfam" id="PF00293">
    <property type="entry name" value="NUDIX"/>
    <property type="match status" value="1"/>
</dbReference>
<feature type="domain" description="Nudix hydrolase" evidence="2">
    <location>
        <begin position="29"/>
        <end position="158"/>
    </location>
</feature>
<dbReference type="EMBL" id="SRJD01000008">
    <property type="protein sequence ID" value="TGA98332.1"/>
    <property type="molecule type" value="Genomic_DNA"/>
</dbReference>
<dbReference type="PANTHER" id="PTHR10885:SF0">
    <property type="entry name" value="ISOPENTENYL-DIPHOSPHATE DELTA-ISOMERASE"/>
    <property type="match status" value="1"/>
</dbReference>
<dbReference type="InterPro" id="IPR000086">
    <property type="entry name" value="NUDIX_hydrolase_dom"/>
</dbReference>
<dbReference type="Proteomes" id="UP000298347">
    <property type="component" value="Unassembled WGS sequence"/>
</dbReference>
<dbReference type="PROSITE" id="PS51462">
    <property type="entry name" value="NUDIX"/>
    <property type="match status" value="1"/>
</dbReference>
<reference evidence="3 4" key="1">
    <citation type="journal article" date="2015" name="Int. J. Syst. Evol. Microbiol.">
        <title>Sporolactobacillus shoreae sp. nov. and Sporolactobacillus spathodeae sp. nov., two spore-forming lactic acid bacteria isolated from tree barks in Thailand.</title>
        <authorList>
            <person name="Thamacharoensuk T."/>
            <person name="Kitahara M."/>
            <person name="Ohkuma M."/>
            <person name="Thongchul N."/>
            <person name="Tanasupawat S."/>
        </authorList>
    </citation>
    <scope>NUCLEOTIDE SEQUENCE [LARGE SCALE GENOMIC DNA]</scope>
    <source>
        <strain evidence="3 4">BK92</strain>
    </source>
</reference>
<proteinExistence type="predicted"/>
<dbReference type="PANTHER" id="PTHR10885">
    <property type="entry name" value="ISOPENTENYL-DIPHOSPHATE DELTA-ISOMERASE"/>
    <property type="match status" value="1"/>
</dbReference>
<dbReference type="GO" id="GO:0016787">
    <property type="term" value="F:hydrolase activity"/>
    <property type="evidence" value="ECO:0007669"/>
    <property type="project" value="UniProtKB-KW"/>
</dbReference>
<evidence type="ECO:0000313" key="4">
    <source>
        <dbReference type="Proteomes" id="UP000298347"/>
    </source>
</evidence>
<gene>
    <name evidence="3" type="ORF">E4665_08800</name>
</gene>
<sequence length="176" mass="20249">MMEIWDVYDQDRALVHKTMRRGDPFESGAYHLVVHLCIFNAAGELLIQQRQPFKSGWSGMWDVTVGGSTVSGETSHSAAEREAFEELGYKIDLAHVRPSLTVNFENGFDDFYLVEDDVAISGLKLQYEEVRQVKWAPKSDIFSMIDSQEFIPYHKSLIELLFDMRKQTGAHRSEKR</sequence>